<dbReference type="InterPro" id="IPR006076">
    <property type="entry name" value="FAD-dep_OxRdtase"/>
</dbReference>
<dbReference type="Pfam" id="PF01266">
    <property type="entry name" value="DAO"/>
    <property type="match status" value="1"/>
</dbReference>
<proteinExistence type="predicted"/>
<dbReference type="PANTHER" id="PTHR13847">
    <property type="entry name" value="SARCOSINE DEHYDROGENASE-RELATED"/>
    <property type="match status" value="1"/>
</dbReference>
<keyword evidence="1" id="KW-0472">Membrane</keyword>
<protein>
    <recommendedName>
        <fullName evidence="2">FAD dependent oxidoreductase domain-containing protein</fullName>
    </recommendedName>
</protein>
<dbReference type="Proteomes" id="UP000023152">
    <property type="component" value="Unassembled WGS sequence"/>
</dbReference>
<reference evidence="3 4" key="1">
    <citation type="journal article" date="2013" name="Curr. Biol.">
        <title>The Genome of the Foraminiferan Reticulomyxa filosa.</title>
        <authorList>
            <person name="Glockner G."/>
            <person name="Hulsmann N."/>
            <person name="Schleicher M."/>
            <person name="Noegel A.A."/>
            <person name="Eichinger L."/>
            <person name="Gallinger C."/>
            <person name="Pawlowski J."/>
            <person name="Sierra R."/>
            <person name="Euteneuer U."/>
            <person name="Pillet L."/>
            <person name="Moustafa A."/>
            <person name="Platzer M."/>
            <person name="Groth M."/>
            <person name="Szafranski K."/>
            <person name="Schliwa M."/>
        </authorList>
    </citation>
    <scope>NUCLEOTIDE SEQUENCE [LARGE SCALE GENOMIC DNA]</scope>
</reference>
<name>X6MT37_RETFI</name>
<dbReference type="AlphaFoldDB" id="X6MT37"/>
<sequence length="483" mass="56541">MASSDTKREPKRKVVVIGAGIVGVTTAYKLAKDGYHVTVVEKYPAAAQFLLLSLFQSKKNEKCGRKTNKKMFAWHKRGIGVANEYKDEERYKNSVLPVMQRSESNKIGQVIKSAFGHLNPMEKICPSKFHLQDNTFCDPSFLSSQEGAVFSFYLFKRQVVDKTLAKLKHCVLSKLGNRFEGETSSPCTTFQKWRAYCWDKFLYTLFDEAPHLDKINFKVFDGYAHVYPQSGGNGVWGHLRTDFLPKEYSPFSKWEELNHNVRTVEDHGKALAGSCHDLAQFLVDRTKDMGVEYKFNTEFCCFFFFHFFVLLFFRTKSEEIYFAYLYTIYIIYMCIYAYMVKRIFVDNGKISGVYTKDNEMINTQKVIICGGALSSHLFNRLIYEHKDDTNEEGQFREPFWIRWKRYLTQHLPFLPVVPLQGYAIQTNCQDYPYPYSTHIFWPGRIHVTHVKDDRIHITNYGYFRPIQTVLERSFFVLVLFVSW</sequence>
<dbReference type="EMBL" id="ASPP01018042">
    <property type="protein sequence ID" value="ETO16617.1"/>
    <property type="molecule type" value="Genomic_DNA"/>
</dbReference>
<comment type="caution">
    <text evidence="3">The sequence shown here is derived from an EMBL/GenBank/DDBJ whole genome shotgun (WGS) entry which is preliminary data.</text>
</comment>
<dbReference type="Gene3D" id="3.50.50.60">
    <property type="entry name" value="FAD/NAD(P)-binding domain"/>
    <property type="match status" value="1"/>
</dbReference>
<feature type="transmembrane region" description="Helical" evidence="1">
    <location>
        <begin position="320"/>
        <end position="339"/>
    </location>
</feature>
<evidence type="ECO:0000259" key="2">
    <source>
        <dbReference type="Pfam" id="PF01266"/>
    </source>
</evidence>
<keyword evidence="1" id="KW-0812">Transmembrane</keyword>
<feature type="transmembrane region" description="Helical" evidence="1">
    <location>
        <begin position="295"/>
        <end position="314"/>
    </location>
</feature>
<keyword evidence="4" id="KW-1185">Reference proteome</keyword>
<evidence type="ECO:0000256" key="1">
    <source>
        <dbReference type="SAM" id="Phobius"/>
    </source>
</evidence>
<gene>
    <name evidence="3" type="ORF">RFI_20723</name>
</gene>
<organism evidence="3 4">
    <name type="scientific">Reticulomyxa filosa</name>
    <dbReference type="NCBI Taxonomy" id="46433"/>
    <lineage>
        <taxon>Eukaryota</taxon>
        <taxon>Sar</taxon>
        <taxon>Rhizaria</taxon>
        <taxon>Retaria</taxon>
        <taxon>Foraminifera</taxon>
        <taxon>Monothalamids</taxon>
        <taxon>Reticulomyxidae</taxon>
        <taxon>Reticulomyxa</taxon>
    </lineage>
</organism>
<keyword evidence="1" id="KW-1133">Transmembrane helix</keyword>
<dbReference type="InterPro" id="IPR036188">
    <property type="entry name" value="FAD/NAD-bd_sf"/>
</dbReference>
<accession>X6MT37</accession>
<dbReference type="GO" id="GO:0005737">
    <property type="term" value="C:cytoplasm"/>
    <property type="evidence" value="ECO:0007669"/>
    <property type="project" value="TreeGrafter"/>
</dbReference>
<feature type="domain" description="FAD dependent oxidoreductase" evidence="2">
    <location>
        <begin position="13"/>
        <end position="47"/>
    </location>
</feature>
<dbReference type="SUPFAM" id="SSF51905">
    <property type="entry name" value="FAD/NAD(P)-binding domain"/>
    <property type="match status" value="1"/>
</dbReference>
<evidence type="ECO:0000313" key="4">
    <source>
        <dbReference type="Proteomes" id="UP000023152"/>
    </source>
</evidence>
<evidence type="ECO:0000313" key="3">
    <source>
        <dbReference type="EMBL" id="ETO16617.1"/>
    </source>
</evidence>